<protein>
    <submittedName>
        <fullName evidence="2">Uncharacterized protein</fullName>
    </submittedName>
</protein>
<organism evidence="2 3">
    <name type="scientific">Serendipita vermifera MAFF 305830</name>
    <dbReference type="NCBI Taxonomy" id="933852"/>
    <lineage>
        <taxon>Eukaryota</taxon>
        <taxon>Fungi</taxon>
        <taxon>Dikarya</taxon>
        <taxon>Basidiomycota</taxon>
        <taxon>Agaricomycotina</taxon>
        <taxon>Agaricomycetes</taxon>
        <taxon>Sebacinales</taxon>
        <taxon>Serendipitaceae</taxon>
        <taxon>Serendipita</taxon>
    </lineage>
</organism>
<evidence type="ECO:0000313" key="2">
    <source>
        <dbReference type="EMBL" id="KIM30493.1"/>
    </source>
</evidence>
<evidence type="ECO:0000313" key="3">
    <source>
        <dbReference type="Proteomes" id="UP000054097"/>
    </source>
</evidence>
<dbReference type="Proteomes" id="UP000054097">
    <property type="component" value="Unassembled WGS sequence"/>
</dbReference>
<feature type="compositionally biased region" description="Polar residues" evidence="1">
    <location>
        <begin position="102"/>
        <end position="112"/>
    </location>
</feature>
<gene>
    <name evidence="2" type="ORF">M408DRAFT_328075</name>
</gene>
<dbReference type="EMBL" id="KN824284">
    <property type="protein sequence ID" value="KIM30493.1"/>
    <property type="molecule type" value="Genomic_DNA"/>
</dbReference>
<reference evidence="2 3" key="1">
    <citation type="submission" date="2014-04" db="EMBL/GenBank/DDBJ databases">
        <authorList>
            <consortium name="DOE Joint Genome Institute"/>
            <person name="Kuo A."/>
            <person name="Zuccaro A."/>
            <person name="Kohler A."/>
            <person name="Nagy L.G."/>
            <person name="Floudas D."/>
            <person name="Copeland A."/>
            <person name="Barry K.W."/>
            <person name="Cichocki N."/>
            <person name="Veneault-Fourrey C."/>
            <person name="LaButti K."/>
            <person name="Lindquist E.A."/>
            <person name="Lipzen A."/>
            <person name="Lundell T."/>
            <person name="Morin E."/>
            <person name="Murat C."/>
            <person name="Sun H."/>
            <person name="Tunlid A."/>
            <person name="Henrissat B."/>
            <person name="Grigoriev I.V."/>
            <person name="Hibbett D.S."/>
            <person name="Martin F."/>
            <person name="Nordberg H.P."/>
            <person name="Cantor M.N."/>
            <person name="Hua S.X."/>
        </authorList>
    </citation>
    <scope>NUCLEOTIDE SEQUENCE [LARGE SCALE GENOMIC DNA]</scope>
    <source>
        <strain evidence="2 3">MAFF 305830</strain>
    </source>
</reference>
<reference evidence="3" key="2">
    <citation type="submission" date="2015-01" db="EMBL/GenBank/DDBJ databases">
        <title>Evolutionary Origins and Diversification of the Mycorrhizal Mutualists.</title>
        <authorList>
            <consortium name="DOE Joint Genome Institute"/>
            <consortium name="Mycorrhizal Genomics Consortium"/>
            <person name="Kohler A."/>
            <person name="Kuo A."/>
            <person name="Nagy L.G."/>
            <person name="Floudas D."/>
            <person name="Copeland A."/>
            <person name="Barry K.W."/>
            <person name="Cichocki N."/>
            <person name="Veneault-Fourrey C."/>
            <person name="LaButti K."/>
            <person name="Lindquist E.A."/>
            <person name="Lipzen A."/>
            <person name="Lundell T."/>
            <person name="Morin E."/>
            <person name="Murat C."/>
            <person name="Riley R."/>
            <person name="Ohm R."/>
            <person name="Sun H."/>
            <person name="Tunlid A."/>
            <person name="Henrissat B."/>
            <person name="Grigoriev I.V."/>
            <person name="Hibbett D.S."/>
            <person name="Martin F."/>
        </authorList>
    </citation>
    <scope>NUCLEOTIDE SEQUENCE [LARGE SCALE GENOMIC DNA]</scope>
    <source>
        <strain evidence="3">MAFF 305830</strain>
    </source>
</reference>
<feature type="compositionally biased region" description="Low complexity" evidence="1">
    <location>
        <begin position="81"/>
        <end position="97"/>
    </location>
</feature>
<sequence>MPSTATITTRRISQARAEALCAPLSRPGLTAASLIYPGIHYPPPPLRCTCRRTTQLFNNNTAPKAIHDHFLDQPDLRVFHPSDFSAGSSSSTTAAQPPTRPVANTCTSNARSSRPRCTCRSMRRMFSEDTTTQALADHFQDQPDLRVIHPIHFGSL</sequence>
<proteinExistence type="predicted"/>
<accession>A0A0C2WWI7</accession>
<evidence type="ECO:0000256" key="1">
    <source>
        <dbReference type="SAM" id="MobiDB-lite"/>
    </source>
</evidence>
<keyword evidence="3" id="KW-1185">Reference proteome</keyword>
<name>A0A0C2WWI7_SERVB</name>
<feature type="region of interest" description="Disordered" evidence="1">
    <location>
        <begin position="81"/>
        <end position="114"/>
    </location>
</feature>
<dbReference type="AlphaFoldDB" id="A0A0C2WWI7"/>
<dbReference type="HOGENOM" id="CLU_1687776_0_0_1"/>